<dbReference type="RefSeq" id="WP_013497964.1">
    <property type="nucleotide sequence ID" value="NC_014833.1"/>
</dbReference>
<reference evidence="1 2" key="1">
    <citation type="journal article" date="2011" name="J. Bacteriol.">
        <title>Complete genome of the cellulolytic ruminal bacterium Ruminococcus albus 7.</title>
        <authorList>
            <person name="Suen G."/>
            <person name="Stevenson D.M."/>
            <person name="Bruce D.C."/>
            <person name="Chertkov O."/>
            <person name="Copeland A."/>
            <person name="Cheng J.F."/>
            <person name="Detter C."/>
            <person name="Detter J.C."/>
            <person name="Goodwin L.A."/>
            <person name="Han C.S."/>
            <person name="Hauser L.J."/>
            <person name="Ivanova N.N."/>
            <person name="Kyrpides N.C."/>
            <person name="Land M.L."/>
            <person name="Lapidus A."/>
            <person name="Lucas S."/>
            <person name="Ovchinnikova G."/>
            <person name="Pitluck S."/>
            <person name="Tapia R."/>
            <person name="Woyke T."/>
            <person name="Boyum J."/>
            <person name="Mead D."/>
            <person name="Weimer P.J."/>
        </authorList>
    </citation>
    <scope>NUCLEOTIDE SEQUENCE [LARGE SCALE GENOMIC DNA]</scope>
    <source>
        <strain evidence="2">ATCC 27210 / DSM 20455 / JCM 14654 / NCDO 2250 / 7</strain>
    </source>
</reference>
<organism evidence="1 2">
    <name type="scientific">Ruminococcus albus (strain ATCC 27210 / DSM 20455 / JCM 14654 / NCDO 2250 / 7)</name>
    <dbReference type="NCBI Taxonomy" id="697329"/>
    <lineage>
        <taxon>Bacteria</taxon>
        <taxon>Bacillati</taxon>
        <taxon>Bacillota</taxon>
        <taxon>Clostridia</taxon>
        <taxon>Eubacteriales</taxon>
        <taxon>Oscillospiraceae</taxon>
        <taxon>Ruminococcus</taxon>
    </lineage>
</organism>
<evidence type="ECO:0000313" key="1">
    <source>
        <dbReference type="EMBL" id="ADU21794.1"/>
    </source>
</evidence>
<gene>
    <name evidence="1" type="ordered locus">Rumal_1278</name>
</gene>
<evidence type="ECO:0000313" key="2">
    <source>
        <dbReference type="Proteomes" id="UP000006919"/>
    </source>
</evidence>
<dbReference type="EMBL" id="CP002403">
    <property type="protein sequence ID" value="ADU21794.1"/>
    <property type="molecule type" value="Genomic_DNA"/>
</dbReference>
<name>E6UEM5_RUMA7</name>
<sequence>MWFFGKKKTEKTEKTDPYIEMYYKVNGWCDEHPNEVMEIRNYVAMMVAQGIKPTSALVEEACADRCIELPFPHKDLLKYSKISFY</sequence>
<dbReference type="Proteomes" id="UP000006919">
    <property type="component" value="Chromosome"/>
</dbReference>
<dbReference type="KEGG" id="ral:Rumal_1278"/>
<dbReference type="OrthoDB" id="1822603at2"/>
<dbReference type="HOGENOM" id="CLU_2510660_0_0_9"/>
<protein>
    <submittedName>
        <fullName evidence="1">Uncharacterized protein</fullName>
    </submittedName>
</protein>
<accession>E6UEM5</accession>
<proteinExistence type="predicted"/>
<dbReference type="AlphaFoldDB" id="E6UEM5"/>